<evidence type="ECO:0000313" key="2">
    <source>
        <dbReference type="EMBL" id="KAJ7609542.1"/>
    </source>
</evidence>
<evidence type="ECO:0000313" key="3">
    <source>
        <dbReference type="Proteomes" id="UP001221142"/>
    </source>
</evidence>
<dbReference type="Proteomes" id="UP001221142">
    <property type="component" value="Unassembled WGS sequence"/>
</dbReference>
<proteinExistence type="predicted"/>
<accession>A0AAD7B3N0</accession>
<feature type="compositionally biased region" description="Basic residues" evidence="1">
    <location>
        <begin position="136"/>
        <end position="145"/>
    </location>
</feature>
<gene>
    <name evidence="2" type="ORF">FB45DRAFT_876627</name>
</gene>
<organism evidence="2 3">
    <name type="scientific">Roridomyces roridus</name>
    <dbReference type="NCBI Taxonomy" id="1738132"/>
    <lineage>
        <taxon>Eukaryota</taxon>
        <taxon>Fungi</taxon>
        <taxon>Dikarya</taxon>
        <taxon>Basidiomycota</taxon>
        <taxon>Agaricomycotina</taxon>
        <taxon>Agaricomycetes</taxon>
        <taxon>Agaricomycetidae</taxon>
        <taxon>Agaricales</taxon>
        <taxon>Marasmiineae</taxon>
        <taxon>Mycenaceae</taxon>
        <taxon>Roridomyces</taxon>
    </lineage>
</organism>
<evidence type="ECO:0000256" key="1">
    <source>
        <dbReference type="SAM" id="MobiDB-lite"/>
    </source>
</evidence>
<dbReference type="EMBL" id="JARKIF010000040">
    <property type="protein sequence ID" value="KAJ7609542.1"/>
    <property type="molecule type" value="Genomic_DNA"/>
</dbReference>
<feature type="region of interest" description="Disordered" evidence="1">
    <location>
        <begin position="126"/>
        <end position="158"/>
    </location>
</feature>
<sequence>MGGDIGDGCGSQLTVETVKYGSQQGADIWANDLGRGGAAAQVRLVPWMYQGGRTSACTHKISRVRKDIGPWGRTYCFRVRHWFDSKSGLHHQAHDLPPRRAIRARLTPYLLPTTLLRMTPVLPASYSPPQNDARRQRSAHSRTWLKRQGPVASRPGRGAGYSGAEALEGGWIELDCVPAFGLFRTRSQIGACVLEVPFPRNPVRTLDATNIQLDVAVFPGQISVYVRPGLLLAPISMYRPGWLEMDKLSTGQCLFVRSSPTRRDKFQVITGSCQVPFPPKPIGQPWASALEFR</sequence>
<name>A0AAD7B3N0_9AGAR</name>
<protein>
    <submittedName>
        <fullName evidence="2">Uncharacterized protein</fullName>
    </submittedName>
</protein>
<comment type="caution">
    <text evidence="2">The sequence shown here is derived from an EMBL/GenBank/DDBJ whole genome shotgun (WGS) entry which is preliminary data.</text>
</comment>
<keyword evidence="3" id="KW-1185">Reference proteome</keyword>
<dbReference type="AlphaFoldDB" id="A0AAD7B3N0"/>
<reference evidence="2" key="1">
    <citation type="submission" date="2023-03" db="EMBL/GenBank/DDBJ databases">
        <title>Massive genome expansion in bonnet fungi (Mycena s.s.) driven by repeated elements and novel gene families across ecological guilds.</title>
        <authorList>
            <consortium name="Lawrence Berkeley National Laboratory"/>
            <person name="Harder C.B."/>
            <person name="Miyauchi S."/>
            <person name="Viragh M."/>
            <person name="Kuo A."/>
            <person name="Thoen E."/>
            <person name="Andreopoulos B."/>
            <person name="Lu D."/>
            <person name="Skrede I."/>
            <person name="Drula E."/>
            <person name="Henrissat B."/>
            <person name="Morin E."/>
            <person name="Kohler A."/>
            <person name="Barry K."/>
            <person name="LaButti K."/>
            <person name="Morin E."/>
            <person name="Salamov A."/>
            <person name="Lipzen A."/>
            <person name="Mereny Z."/>
            <person name="Hegedus B."/>
            <person name="Baldrian P."/>
            <person name="Stursova M."/>
            <person name="Weitz H."/>
            <person name="Taylor A."/>
            <person name="Grigoriev I.V."/>
            <person name="Nagy L.G."/>
            <person name="Martin F."/>
            <person name="Kauserud H."/>
        </authorList>
    </citation>
    <scope>NUCLEOTIDE SEQUENCE</scope>
    <source>
        <strain evidence="2">9284</strain>
    </source>
</reference>